<evidence type="ECO:0000256" key="10">
    <source>
        <dbReference type="ARBA" id="ARBA00022741"/>
    </source>
</evidence>
<evidence type="ECO:0000313" key="19">
    <source>
        <dbReference type="EMBL" id="VEI03279.1"/>
    </source>
</evidence>
<keyword evidence="9" id="KW-0479">Metal-binding</keyword>
<accession>A0A448NZB8</accession>
<reference evidence="19 20" key="1">
    <citation type="submission" date="2018-12" db="EMBL/GenBank/DDBJ databases">
        <authorList>
            <consortium name="Pathogen Informatics"/>
        </authorList>
    </citation>
    <scope>NUCLEOTIDE SEQUENCE [LARGE SCALE GENOMIC DNA]</scope>
    <source>
        <strain evidence="19 20">NCTC13652</strain>
    </source>
</reference>
<keyword evidence="6" id="KW-0963">Cytoplasm</keyword>
<dbReference type="PANTHER" id="PTHR13697">
    <property type="entry name" value="PHOSPHOFRUCTOKINASE"/>
    <property type="match status" value="1"/>
</dbReference>
<dbReference type="Gene3D" id="3.40.50.450">
    <property type="match status" value="2"/>
</dbReference>
<keyword evidence="10" id="KW-0547">Nucleotide-binding</keyword>
<evidence type="ECO:0000256" key="1">
    <source>
        <dbReference type="ARBA" id="ARBA00001946"/>
    </source>
</evidence>
<evidence type="ECO:0000313" key="20">
    <source>
        <dbReference type="Proteomes" id="UP000277858"/>
    </source>
</evidence>
<dbReference type="InterPro" id="IPR015912">
    <property type="entry name" value="Phosphofructokinase_CS"/>
</dbReference>
<dbReference type="GO" id="GO:0005945">
    <property type="term" value="C:6-phosphofructokinase complex"/>
    <property type="evidence" value="ECO:0007669"/>
    <property type="project" value="TreeGrafter"/>
</dbReference>
<evidence type="ECO:0000256" key="17">
    <source>
        <dbReference type="SAM" id="MobiDB-lite"/>
    </source>
</evidence>
<evidence type="ECO:0000256" key="2">
    <source>
        <dbReference type="ARBA" id="ARBA00002659"/>
    </source>
</evidence>
<dbReference type="GO" id="GO:0030388">
    <property type="term" value="P:fructose 1,6-bisphosphate metabolic process"/>
    <property type="evidence" value="ECO:0007669"/>
    <property type="project" value="TreeGrafter"/>
</dbReference>
<proteinExistence type="inferred from homology"/>
<comment type="function">
    <text evidence="2">Catalyzes the phosphorylation of D-fructose 6-phosphate to fructose 1,6-bisphosphate by ATP, the first committing step of glycolysis.</text>
</comment>
<keyword evidence="8 19" id="KW-0808">Transferase</keyword>
<keyword evidence="20" id="KW-1185">Reference proteome</keyword>
<feature type="domain" description="Phosphofructokinase" evidence="18">
    <location>
        <begin position="414"/>
        <end position="698"/>
    </location>
</feature>
<evidence type="ECO:0000259" key="18">
    <source>
        <dbReference type="Pfam" id="PF00365"/>
    </source>
</evidence>
<evidence type="ECO:0000256" key="3">
    <source>
        <dbReference type="ARBA" id="ARBA00004496"/>
    </source>
</evidence>
<name>A0A448NZB8_9ACTN</name>
<dbReference type="PRINTS" id="PR00476">
    <property type="entry name" value="PHFRCTKINASE"/>
</dbReference>
<dbReference type="STRING" id="1122997.GCA_000425285_01706"/>
<dbReference type="PANTHER" id="PTHR13697:SF4">
    <property type="entry name" value="ATP-DEPENDENT 6-PHOSPHOFRUCTOKINASE"/>
    <property type="match status" value="1"/>
</dbReference>
<evidence type="ECO:0000256" key="7">
    <source>
        <dbReference type="ARBA" id="ARBA00022533"/>
    </source>
</evidence>
<comment type="cofactor">
    <cofactor evidence="1">
        <name>Mg(2+)</name>
        <dbReference type="ChEBI" id="CHEBI:18420"/>
    </cofactor>
</comment>
<feature type="domain" description="Phosphofructokinase" evidence="18">
    <location>
        <begin position="29"/>
        <end position="334"/>
    </location>
</feature>
<dbReference type="FunFam" id="3.40.50.460:FF:000007">
    <property type="entry name" value="ATP-dependent 6-phosphofructokinase"/>
    <property type="match status" value="1"/>
</dbReference>
<evidence type="ECO:0000256" key="9">
    <source>
        <dbReference type="ARBA" id="ARBA00022723"/>
    </source>
</evidence>
<dbReference type="UniPathway" id="UPA00109">
    <property type="reaction ID" value="UER00182"/>
</dbReference>
<dbReference type="Pfam" id="PF00365">
    <property type="entry name" value="PFK"/>
    <property type="match status" value="2"/>
</dbReference>
<dbReference type="GO" id="GO:0061621">
    <property type="term" value="P:canonical glycolysis"/>
    <property type="evidence" value="ECO:0007669"/>
    <property type="project" value="TreeGrafter"/>
</dbReference>
<keyword evidence="11 19" id="KW-0418">Kinase</keyword>
<dbReference type="GO" id="GO:0005524">
    <property type="term" value="F:ATP binding"/>
    <property type="evidence" value="ECO:0007669"/>
    <property type="project" value="UniProtKB-KW"/>
</dbReference>
<evidence type="ECO:0000256" key="13">
    <source>
        <dbReference type="ARBA" id="ARBA00022842"/>
    </source>
</evidence>
<organism evidence="19 20">
    <name type="scientific">Acidipropionibacterium jensenii</name>
    <dbReference type="NCBI Taxonomy" id="1749"/>
    <lineage>
        <taxon>Bacteria</taxon>
        <taxon>Bacillati</taxon>
        <taxon>Actinomycetota</taxon>
        <taxon>Actinomycetes</taxon>
        <taxon>Propionibacteriales</taxon>
        <taxon>Propionibacteriaceae</taxon>
        <taxon>Acidipropionibacterium</taxon>
    </lineage>
</organism>
<evidence type="ECO:0000256" key="14">
    <source>
        <dbReference type="ARBA" id="ARBA00023152"/>
    </source>
</evidence>
<dbReference type="GO" id="GO:0016208">
    <property type="term" value="F:AMP binding"/>
    <property type="evidence" value="ECO:0007669"/>
    <property type="project" value="TreeGrafter"/>
</dbReference>
<dbReference type="Proteomes" id="UP000277858">
    <property type="component" value="Chromosome"/>
</dbReference>
<evidence type="ECO:0000256" key="16">
    <source>
        <dbReference type="ARBA" id="ARBA00048070"/>
    </source>
</evidence>
<dbReference type="GO" id="GO:0046872">
    <property type="term" value="F:metal ion binding"/>
    <property type="evidence" value="ECO:0007669"/>
    <property type="project" value="UniProtKB-KW"/>
</dbReference>
<evidence type="ECO:0000256" key="6">
    <source>
        <dbReference type="ARBA" id="ARBA00022490"/>
    </source>
</evidence>
<comment type="similarity">
    <text evidence="15">Belongs to the phosphofructokinase type A (PFKA) family.</text>
</comment>
<keyword evidence="13" id="KW-0460">Magnesium</keyword>
<dbReference type="SUPFAM" id="SSF53784">
    <property type="entry name" value="Phosphofructokinase"/>
    <property type="match status" value="2"/>
</dbReference>
<evidence type="ECO:0000256" key="5">
    <source>
        <dbReference type="ARBA" id="ARBA00012055"/>
    </source>
</evidence>
<evidence type="ECO:0000256" key="4">
    <source>
        <dbReference type="ARBA" id="ARBA00004679"/>
    </source>
</evidence>
<evidence type="ECO:0000256" key="15">
    <source>
        <dbReference type="ARBA" id="ARBA00038478"/>
    </source>
</evidence>
<dbReference type="PROSITE" id="PS00433">
    <property type="entry name" value="PHOSPHOFRUCTOKINASE"/>
    <property type="match status" value="2"/>
</dbReference>
<dbReference type="AlphaFoldDB" id="A0A448NZB8"/>
<gene>
    <name evidence="19" type="primary">pfkA</name>
    <name evidence="19" type="ORF">NCTC13652_01479</name>
</gene>
<feature type="region of interest" description="Disordered" evidence="17">
    <location>
        <begin position="1"/>
        <end position="24"/>
    </location>
</feature>
<dbReference type="GO" id="GO:0070095">
    <property type="term" value="F:fructose-6-phosphate binding"/>
    <property type="evidence" value="ECO:0007669"/>
    <property type="project" value="TreeGrafter"/>
</dbReference>
<dbReference type="FunFam" id="3.40.50.460:FF:000008">
    <property type="entry name" value="ATP-dependent 6-phosphofructokinase"/>
    <property type="match status" value="1"/>
</dbReference>
<dbReference type="InterPro" id="IPR000023">
    <property type="entry name" value="Phosphofructokinase_dom"/>
</dbReference>
<protein>
    <recommendedName>
        <fullName evidence="5">6-phosphofructokinase</fullName>
        <ecNumber evidence="5">2.7.1.11</ecNumber>
    </recommendedName>
</protein>
<dbReference type="EMBL" id="LR134473">
    <property type="protein sequence ID" value="VEI03279.1"/>
    <property type="molecule type" value="Genomic_DNA"/>
</dbReference>
<keyword evidence="12" id="KW-0067">ATP-binding</keyword>
<dbReference type="InterPro" id="IPR035966">
    <property type="entry name" value="PKF_sf"/>
</dbReference>
<comment type="catalytic activity">
    <reaction evidence="16">
        <text>beta-D-fructose 6-phosphate + ATP = beta-D-fructose 1,6-bisphosphate + ADP + H(+)</text>
        <dbReference type="Rhea" id="RHEA:16109"/>
        <dbReference type="ChEBI" id="CHEBI:15378"/>
        <dbReference type="ChEBI" id="CHEBI:30616"/>
        <dbReference type="ChEBI" id="CHEBI:32966"/>
        <dbReference type="ChEBI" id="CHEBI:57634"/>
        <dbReference type="ChEBI" id="CHEBI:456216"/>
        <dbReference type="EC" id="2.7.1.11"/>
    </reaction>
</comment>
<dbReference type="PIRSF" id="PIRSF000533">
    <property type="entry name" value="ATP_PFK_euk"/>
    <property type="match status" value="1"/>
</dbReference>
<keyword evidence="7" id="KW-0021">Allosteric enzyme</keyword>
<dbReference type="GO" id="GO:0042802">
    <property type="term" value="F:identical protein binding"/>
    <property type="evidence" value="ECO:0007669"/>
    <property type="project" value="TreeGrafter"/>
</dbReference>
<dbReference type="EC" id="2.7.1.11" evidence="5"/>
<evidence type="ECO:0000256" key="8">
    <source>
        <dbReference type="ARBA" id="ARBA00022679"/>
    </source>
</evidence>
<dbReference type="GO" id="GO:0048029">
    <property type="term" value="F:monosaccharide binding"/>
    <property type="evidence" value="ECO:0007669"/>
    <property type="project" value="TreeGrafter"/>
</dbReference>
<dbReference type="GO" id="GO:0003872">
    <property type="term" value="F:6-phosphofructokinase activity"/>
    <property type="evidence" value="ECO:0007669"/>
    <property type="project" value="UniProtKB-EC"/>
</dbReference>
<comment type="pathway">
    <text evidence="4">Carbohydrate degradation; glycolysis; D-glyceraldehyde 3-phosphate and glycerone phosphate from D-glucose: step 3/4.</text>
</comment>
<dbReference type="Gene3D" id="3.40.50.460">
    <property type="entry name" value="Phosphofructokinase domain"/>
    <property type="match status" value="2"/>
</dbReference>
<dbReference type="InterPro" id="IPR022953">
    <property type="entry name" value="ATP_PFK"/>
</dbReference>
<keyword evidence="14" id="KW-0324">Glycolysis</keyword>
<comment type="subcellular location">
    <subcellularLocation>
        <location evidence="3">Cytoplasm</location>
    </subcellularLocation>
</comment>
<dbReference type="NCBIfam" id="TIGR02478">
    <property type="entry name" value="6PF1K_euk"/>
    <property type="match status" value="1"/>
</dbReference>
<evidence type="ECO:0000256" key="11">
    <source>
        <dbReference type="ARBA" id="ARBA00022777"/>
    </source>
</evidence>
<evidence type="ECO:0000256" key="12">
    <source>
        <dbReference type="ARBA" id="ARBA00022840"/>
    </source>
</evidence>
<sequence>MPSDEWNDDSRDFTDINPTPSLPDGRGVRIGILTSGGDAQGMNAAVRAVVRSALSVGAEVYAIFEGYQGMIDGGDGIRPFDWEDVGSILNRGGTVIGTFRSKEMREREGRLKAVRHLLHRGIDRLVVIGGDGSLTGLNLLRNEWPGLVAELVKRGDLAPETAREHPSLMIAGMVGSIDNDLVGSDMTIGADTALHRIVDAIDDLASTAASHQRSFVVEVMGRHCGYLALMSAVAGGADFVLVPEQPPEPGWEDRMCADLKAGRKAGRRDSIVIVAEGATDRQGNPIKADYVRQVLIDRLNEDARVTILGHVQRGGTPSAYDRWASTWLGYNAVHEVLTATPDSEGRVIATRSNRIDRISLVKAVADTQRVPDLIGDGKYRDAMRMRGRSFVEMDAIFNELAAPVRTIPAEGDKRIGIMHAGGPAPGMNTAARALARLGISRGHHMIGIHSGFIGLAAGDLSELTWEETEGLTGEGGAMLGTRREVPRTQDLYAISRALEKNEIDALIVVGGYSAYDGVHKMTTERDRYPAFRIPTVCVPASIDNNLPGSELSIGADTALNVIVDAMDKIKESGIASKRCFVVETMGKNCGYLAMMSGLAAGAERIYLNEEGISLDDLVADMHWLRESFANGRRLFLAVRNENASANYTTDFLARMMEEESHGMYDVRTAVLGHMQQGGSPSPFDRLLASRLAYHALNLTDDELAAGHDGAWFIGVKEGHLRPGRMDTMPTLVDPQHRRPRDQWWLDLRAVVRTVSDELRS</sequence>
<dbReference type="InterPro" id="IPR009161">
    <property type="entry name" value="6-Pfructokinase_euk"/>
</dbReference>
<dbReference type="GO" id="GO:0006002">
    <property type="term" value="P:fructose 6-phosphate metabolic process"/>
    <property type="evidence" value="ECO:0007669"/>
    <property type="project" value="InterPro"/>
</dbReference>